<comment type="subcellular location">
    <subcellularLocation>
        <location evidence="1">Cell membrane</location>
        <topology evidence="1">Multi-pass membrane protein</topology>
    </subcellularLocation>
    <subcellularLocation>
        <location evidence="8">Membrane</location>
        <topology evidence="8">Multi-pass membrane protein</topology>
    </subcellularLocation>
</comment>
<feature type="region of interest" description="Disordered" evidence="10">
    <location>
        <begin position="1"/>
        <end position="60"/>
    </location>
</feature>
<evidence type="ECO:0000259" key="12">
    <source>
        <dbReference type="Pfam" id="PF16178"/>
    </source>
</evidence>
<feature type="coiled-coil region" evidence="9">
    <location>
        <begin position="66"/>
        <end position="93"/>
    </location>
</feature>
<feature type="transmembrane region" description="Helical" evidence="8">
    <location>
        <begin position="766"/>
        <end position="791"/>
    </location>
</feature>
<feature type="compositionally biased region" description="Basic and acidic residues" evidence="10">
    <location>
        <begin position="297"/>
        <end position="306"/>
    </location>
</feature>
<evidence type="ECO:0000313" key="14">
    <source>
        <dbReference type="Proteomes" id="UP001634394"/>
    </source>
</evidence>
<dbReference type="AlphaFoldDB" id="A0ABD3X7C6"/>
<dbReference type="InterPro" id="IPR007632">
    <property type="entry name" value="Anoctamin"/>
</dbReference>
<feature type="region of interest" description="Disordered" evidence="10">
    <location>
        <begin position="297"/>
        <end position="319"/>
    </location>
</feature>
<keyword evidence="7" id="KW-0325">Glycoprotein</keyword>
<dbReference type="PANTHER" id="PTHR12308">
    <property type="entry name" value="ANOCTAMIN"/>
    <property type="match status" value="1"/>
</dbReference>
<evidence type="ECO:0000256" key="1">
    <source>
        <dbReference type="ARBA" id="ARBA00004651"/>
    </source>
</evidence>
<feature type="transmembrane region" description="Helical" evidence="8">
    <location>
        <begin position="549"/>
        <end position="569"/>
    </location>
</feature>
<proteinExistence type="inferred from homology"/>
<keyword evidence="9" id="KW-0175">Coiled coil</keyword>
<evidence type="ECO:0000313" key="13">
    <source>
        <dbReference type="EMBL" id="KAL3880795.1"/>
    </source>
</evidence>
<dbReference type="InterPro" id="IPR049452">
    <property type="entry name" value="Anoctamin_TM"/>
</dbReference>
<feature type="transmembrane region" description="Helical" evidence="8">
    <location>
        <begin position="803"/>
        <end position="824"/>
    </location>
</feature>
<feature type="transmembrane region" description="Helical" evidence="8">
    <location>
        <begin position="347"/>
        <end position="377"/>
    </location>
</feature>
<comment type="similarity">
    <text evidence="2 8">Belongs to the anoctamin family.</text>
</comment>
<dbReference type="Pfam" id="PF04547">
    <property type="entry name" value="Anoctamin"/>
    <property type="match status" value="1"/>
</dbReference>
<name>A0ABD3X7C6_SINWO</name>
<evidence type="ECO:0000256" key="8">
    <source>
        <dbReference type="RuleBase" id="RU280814"/>
    </source>
</evidence>
<evidence type="ECO:0000256" key="4">
    <source>
        <dbReference type="ARBA" id="ARBA00022692"/>
    </source>
</evidence>
<comment type="caution">
    <text evidence="13">The sequence shown here is derived from an EMBL/GenBank/DDBJ whole genome shotgun (WGS) entry which is preliminary data.</text>
</comment>
<organism evidence="13 14">
    <name type="scientific">Sinanodonta woodiana</name>
    <name type="common">Chinese pond mussel</name>
    <name type="synonym">Anodonta woodiana</name>
    <dbReference type="NCBI Taxonomy" id="1069815"/>
    <lineage>
        <taxon>Eukaryota</taxon>
        <taxon>Metazoa</taxon>
        <taxon>Spiralia</taxon>
        <taxon>Lophotrochozoa</taxon>
        <taxon>Mollusca</taxon>
        <taxon>Bivalvia</taxon>
        <taxon>Autobranchia</taxon>
        <taxon>Heteroconchia</taxon>
        <taxon>Palaeoheterodonta</taxon>
        <taxon>Unionida</taxon>
        <taxon>Unionoidea</taxon>
        <taxon>Unionidae</taxon>
        <taxon>Unioninae</taxon>
        <taxon>Sinanodonta</taxon>
    </lineage>
</organism>
<keyword evidence="14" id="KW-1185">Reference proteome</keyword>
<keyword evidence="3" id="KW-1003">Cell membrane</keyword>
<dbReference type="EMBL" id="JBJQND010000004">
    <property type="protein sequence ID" value="KAL3880795.1"/>
    <property type="molecule type" value="Genomic_DNA"/>
</dbReference>
<feature type="domain" description="Anoctamin dimerisation" evidence="12">
    <location>
        <begin position="91"/>
        <end position="336"/>
    </location>
</feature>
<keyword evidence="4 8" id="KW-0812">Transmembrane</keyword>
<dbReference type="InterPro" id="IPR032394">
    <property type="entry name" value="Anoct_dimer"/>
</dbReference>
<keyword evidence="6 8" id="KW-0472">Membrane</keyword>
<evidence type="ECO:0000256" key="10">
    <source>
        <dbReference type="SAM" id="MobiDB-lite"/>
    </source>
</evidence>
<evidence type="ECO:0000256" key="2">
    <source>
        <dbReference type="ARBA" id="ARBA00009671"/>
    </source>
</evidence>
<feature type="transmembrane region" description="Helical" evidence="8">
    <location>
        <begin position="589"/>
        <end position="610"/>
    </location>
</feature>
<keyword evidence="5 8" id="KW-1133">Transmembrane helix</keyword>
<feature type="transmembrane region" description="Helical" evidence="8">
    <location>
        <begin position="715"/>
        <end position="741"/>
    </location>
</feature>
<sequence length="953" mass="110524">MQSRNRVSGYPDPKRHAAGYHGPGPDTFGVYPDDNETKFDSHSGKSKARAGHSKQQTNEMKTVPKMSKYEEKMAKLEQIYQEQGIELEEVNKRIDYVLVHDITPTEDFVHFEELRKMFVQGLKAEGMRVVTEKRDKQYGHHVFTKIHCPFKRLCIEAEKVKLEMTLKDERSENEPSIWPWTSFIDNHFETDDTEDYESAPFTIEYINLFQNFEKPDKFFRPAIRSLLVNHMLINMDLKNIFPEYKFEPRDIDGCCGRKGNNTIEETVLQKIGFPYMKMKGAYQDSFVLHEASVKTPEEEFGEKPVPLEESTTGGGSTDARKSLDGTWPKFFKFQPLWKIRDYFGEKIALYFAWSGTLTTTLWIPMLLGIAIFIFGLVNSSKRNVVSSGVSMTTTTLGPNTTTAAAGIASSFKAKLTDVLTDIKEAFDNDATPFFAMIICIWGTIFLEVWKRHQARLAYEWDVEQFEETEPDRPEFYGTKQKPDPVSQEPSWYYPFSRQLSKFMISFSTLLLMVCLVIISVVAVIVYRVIASVNYCPNVPPGECVLITTIVSSVFNAVSVLILGKIYDWLARKLTEWENHRTQTQFDDALIIKLFVFQFANNYASCFYIAFFRGRFDDSGLLSLGIQYQDDCEGTCMSQLSFQVLILMVSKPLPKFISDVILPWLKKIWKRKLSCCHCFCLKLMDNRNPHDVPFVEWEYMKPQLGDFTLGEYTEKIIQYGFLMLFAASFPLAPLLALLTNLIDLRVDAKRMLWTNQRPLAIIREDIGMWYTILTLVNFAGVVSNSFLIAFTSEWGMQFDTVGKLWVVIGFEHIVFVLKFILAYIIPDVPNDVEIAIRKKKFLFQEKIRKEEEKIRIKQHLEIERDDHIARSRLEPIVDVENQVSTSEVRMLRRKKKKKHSSHDSSTYDLPEYMNQDQQNINAFYIGRSRSQHHEDYHREEAQVLRYPSDQDSNV</sequence>
<feature type="compositionally biased region" description="Basic residues" evidence="10">
    <location>
        <begin position="890"/>
        <end position="899"/>
    </location>
</feature>
<evidence type="ECO:0000256" key="6">
    <source>
        <dbReference type="ARBA" id="ARBA00023136"/>
    </source>
</evidence>
<evidence type="ECO:0000256" key="5">
    <source>
        <dbReference type="ARBA" id="ARBA00022989"/>
    </source>
</evidence>
<dbReference type="Pfam" id="PF16178">
    <property type="entry name" value="Anoct_dimer"/>
    <property type="match status" value="1"/>
</dbReference>
<reference evidence="13 14" key="1">
    <citation type="submission" date="2024-11" db="EMBL/GenBank/DDBJ databases">
        <title>Chromosome-level genome assembly of the freshwater bivalve Anodonta woodiana.</title>
        <authorList>
            <person name="Chen X."/>
        </authorList>
    </citation>
    <scope>NUCLEOTIDE SEQUENCE [LARGE SCALE GENOMIC DNA]</scope>
    <source>
        <strain evidence="13">MN2024</strain>
        <tissue evidence="13">Gills</tissue>
    </source>
</reference>
<feature type="transmembrane region" description="Helical" evidence="8">
    <location>
        <begin position="430"/>
        <end position="449"/>
    </location>
</feature>
<evidence type="ECO:0000256" key="3">
    <source>
        <dbReference type="ARBA" id="ARBA00022475"/>
    </source>
</evidence>
<feature type="domain" description="Anoctamin transmembrane" evidence="11">
    <location>
        <begin position="339"/>
        <end position="837"/>
    </location>
</feature>
<dbReference type="Proteomes" id="UP001634394">
    <property type="component" value="Unassembled WGS sequence"/>
</dbReference>
<feature type="region of interest" description="Disordered" evidence="10">
    <location>
        <begin position="887"/>
        <end position="911"/>
    </location>
</feature>
<dbReference type="PANTHER" id="PTHR12308:SF73">
    <property type="entry name" value="ANOCTAMIN"/>
    <property type="match status" value="1"/>
</dbReference>
<feature type="transmembrane region" description="Helical" evidence="8">
    <location>
        <begin position="502"/>
        <end position="529"/>
    </location>
</feature>
<protein>
    <recommendedName>
        <fullName evidence="8">Anoctamin</fullName>
    </recommendedName>
</protein>
<evidence type="ECO:0000256" key="7">
    <source>
        <dbReference type="ARBA" id="ARBA00023180"/>
    </source>
</evidence>
<gene>
    <name evidence="13" type="ORF">ACJMK2_033006</name>
</gene>
<dbReference type="GO" id="GO:0005886">
    <property type="term" value="C:plasma membrane"/>
    <property type="evidence" value="ECO:0007669"/>
    <property type="project" value="UniProtKB-SubCell"/>
</dbReference>
<evidence type="ECO:0000256" key="9">
    <source>
        <dbReference type="SAM" id="Coils"/>
    </source>
</evidence>
<evidence type="ECO:0000259" key="11">
    <source>
        <dbReference type="Pfam" id="PF04547"/>
    </source>
</evidence>
<accession>A0ABD3X7C6</accession>